<name>A0A1Y2D5N5_9FUNG</name>
<accession>A0A1Y2D5N5</accession>
<dbReference type="GO" id="GO:0003677">
    <property type="term" value="F:DNA binding"/>
    <property type="evidence" value="ECO:0007669"/>
    <property type="project" value="TreeGrafter"/>
</dbReference>
<feature type="region of interest" description="Disordered" evidence="1">
    <location>
        <begin position="1"/>
        <end position="22"/>
    </location>
</feature>
<evidence type="ECO:0000313" key="2">
    <source>
        <dbReference type="EMBL" id="ORY53885.1"/>
    </source>
</evidence>
<feature type="region of interest" description="Disordered" evidence="1">
    <location>
        <begin position="215"/>
        <end position="273"/>
    </location>
</feature>
<organism evidence="2 3">
    <name type="scientific">Rhizoclosmatium globosum</name>
    <dbReference type="NCBI Taxonomy" id="329046"/>
    <lineage>
        <taxon>Eukaryota</taxon>
        <taxon>Fungi</taxon>
        <taxon>Fungi incertae sedis</taxon>
        <taxon>Chytridiomycota</taxon>
        <taxon>Chytridiomycota incertae sedis</taxon>
        <taxon>Chytridiomycetes</taxon>
        <taxon>Chytridiales</taxon>
        <taxon>Chytriomycetaceae</taxon>
        <taxon>Rhizoclosmatium</taxon>
    </lineage>
</organism>
<proteinExistence type="predicted"/>
<dbReference type="AlphaFoldDB" id="A0A1Y2D5N5"/>
<dbReference type="Pfam" id="PF09729">
    <property type="entry name" value="Gti1_Pac2"/>
    <property type="match status" value="1"/>
</dbReference>
<feature type="compositionally biased region" description="Polar residues" evidence="1">
    <location>
        <begin position="252"/>
        <end position="268"/>
    </location>
</feature>
<dbReference type="OrthoDB" id="5572844at2759"/>
<dbReference type="InterPro" id="IPR018608">
    <property type="entry name" value="Gti1/Pac2"/>
</dbReference>
<reference evidence="2 3" key="1">
    <citation type="submission" date="2016-07" db="EMBL/GenBank/DDBJ databases">
        <title>Pervasive Adenine N6-methylation of Active Genes in Fungi.</title>
        <authorList>
            <consortium name="DOE Joint Genome Institute"/>
            <person name="Mondo S.J."/>
            <person name="Dannebaum R.O."/>
            <person name="Kuo R.C."/>
            <person name="Labutti K."/>
            <person name="Haridas S."/>
            <person name="Kuo A."/>
            <person name="Salamov A."/>
            <person name="Ahrendt S.R."/>
            <person name="Lipzen A."/>
            <person name="Sullivan W."/>
            <person name="Andreopoulos W.B."/>
            <person name="Clum A."/>
            <person name="Lindquist E."/>
            <person name="Daum C."/>
            <person name="Ramamoorthy G.K."/>
            <person name="Gryganskyi A."/>
            <person name="Culley D."/>
            <person name="Magnuson J.K."/>
            <person name="James T.Y."/>
            <person name="O'Malley M.A."/>
            <person name="Stajich J.E."/>
            <person name="Spatafora J.W."/>
            <person name="Visel A."/>
            <person name="Grigoriev I.V."/>
        </authorList>
    </citation>
    <scope>NUCLEOTIDE SEQUENCE [LARGE SCALE GENOMIC DNA]</scope>
    <source>
        <strain evidence="2 3">JEL800</strain>
    </source>
</reference>
<sequence>MATSLFPKKQSKQTKMASTSSAKSTTVAPKETFYGFVKDRYDAMLLVQACVNGDLQPITLPFNSMCLRIRSGAVVVTVQKNDNQSYCFRWRDSLHWSASKLTDHFMLYRQVLHTSGKSANRPKPYQPNKHCRFHNGSLRGKSELIDGGLVKRSIGFEGSDGLYYRVTSYFYAAHVEHFYRKDILPPPDAPTLQRPSESYLFDKYRDSAAEMLRVLDSKPSAGSKGKESPSSRKQSKTPPAAPILEHARLATTPGSPNDSSLVSPTQYLPTPPMQSIKEYHHDTYQHQHQHNQKGCNCGVGPLPSWNRHINERGWLLVDPKNVILPPLRSVAVGNGSF</sequence>
<comment type="caution">
    <text evidence="2">The sequence shown here is derived from an EMBL/GenBank/DDBJ whole genome shotgun (WGS) entry which is preliminary data.</text>
</comment>
<evidence type="ECO:0000313" key="3">
    <source>
        <dbReference type="Proteomes" id="UP000193642"/>
    </source>
</evidence>
<protein>
    <submittedName>
        <fullName evidence="2">Uncharacterized protein</fullName>
    </submittedName>
</protein>
<dbReference type="Proteomes" id="UP000193642">
    <property type="component" value="Unassembled WGS sequence"/>
</dbReference>
<feature type="compositionally biased region" description="Low complexity" evidence="1">
    <location>
        <begin position="13"/>
        <end position="22"/>
    </location>
</feature>
<dbReference type="EMBL" id="MCGO01000001">
    <property type="protein sequence ID" value="ORY53885.1"/>
    <property type="molecule type" value="Genomic_DNA"/>
</dbReference>
<keyword evidence="3" id="KW-1185">Reference proteome</keyword>
<dbReference type="PANTHER" id="PTHR28027:SF2">
    <property type="entry name" value="TRANSCRIPTIONAL REGULATOR MIT1"/>
    <property type="match status" value="1"/>
</dbReference>
<gene>
    <name evidence="2" type="ORF">BCR33DRAFT_845101</name>
</gene>
<dbReference type="PANTHER" id="PTHR28027">
    <property type="entry name" value="TRANSCRIPTIONAL REGULATOR MIT1"/>
    <property type="match status" value="1"/>
</dbReference>
<evidence type="ECO:0000256" key="1">
    <source>
        <dbReference type="SAM" id="MobiDB-lite"/>
    </source>
</evidence>